<dbReference type="AlphaFoldDB" id="A0A5J4Z666"/>
<dbReference type="Proteomes" id="UP000324585">
    <property type="component" value="Unassembled WGS sequence"/>
</dbReference>
<keyword evidence="3" id="KW-1185">Reference proteome</keyword>
<protein>
    <recommendedName>
        <fullName evidence="1">RmlD-like substrate binding domain-containing protein</fullName>
    </recommendedName>
</protein>
<evidence type="ECO:0000259" key="1">
    <source>
        <dbReference type="Pfam" id="PF04321"/>
    </source>
</evidence>
<sequence length="377" mass="40326">MNVIVIGAGGELGFHACEAVCSVLLDTGRASSLVMTYRATRPGHVSRVLAERLQGMKDGSVTEIQLDTSDHAAVQRLIEAESDRLGSTGLAVLFCAVPKHGGAASTGGTAVRAGIVDDVVFAARETMSRGGRFVAISTDQVFDGKPKTSTPIRSEGCDATAHDRARADLNLYTEDPEQDPTCPTNPYGQYKVEMEKSLLELAKSNGWDHLLLIARTSLILGLPPLLREFTGNSDPAAVQLDDALLADSGKAVRFVLNAISNSEQKPLVLFTDEPRNMSFADDLGCALAELAVERAHDENATGILNLVSDEPTNRYELALRLAATLGMTQCNAVPGESKTSGLNRPLDLSLSTHKLHALGLRTRLRGVSERLPVRLDT</sequence>
<dbReference type="PANTHER" id="PTHR43242:SF1">
    <property type="entry name" value="NAD(P)-BINDING ROSSMANN-FOLD SUPERFAMILY PROTEIN"/>
    <property type="match status" value="1"/>
</dbReference>
<dbReference type="SUPFAM" id="SSF51735">
    <property type="entry name" value="NAD(P)-binding Rossmann-fold domains"/>
    <property type="match status" value="1"/>
</dbReference>
<gene>
    <name evidence="2" type="ORF">FVE85_6410</name>
</gene>
<dbReference type="OrthoDB" id="6235964at2759"/>
<organism evidence="2 3">
    <name type="scientific">Porphyridium purpureum</name>
    <name type="common">Red alga</name>
    <name type="synonym">Porphyridium cruentum</name>
    <dbReference type="NCBI Taxonomy" id="35688"/>
    <lineage>
        <taxon>Eukaryota</taxon>
        <taxon>Rhodophyta</taxon>
        <taxon>Bangiophyceae</taxon>
        <taxon>Porphyridiales</taxon>
        <taxon>Porphyridiaceae</taxon>
        <taxon>Porphyridium</taxon>
    </lineage>
</organism>
<dbReference type="InterPro" id="IPR029903">
    <property type="entry name" value="RmlD-like-bd"/>
</dbReference>
<accession>A0A5J4Z666</accession>
<feature type="domain" description="RmlD-like substrate binding" evidence="1">
    <location>
        <begin position="47"/>
        <end position="220"/>
    </location>
</feature>
<dbReference type="PANTHER" id="PTHR43242">
    <property type="entry name" value="NAD(P)-BINDING ROSSMANN-FOLD SUPERFAMILY PROTEIN"/>
    <property type="match status" value="1"/>
</dbReference>
<dbReference type="EMBL" id="VRMN01000001">
    <property type="protein sequence ID" value="KAA8498825.1"/>
    <property type="molecule type" value="Genomic_DNA"/>
</dbReference>
<reference evidence="3" key="1">
    <citation type="journal article" date="2019" name="Nat. Commun.">
        <title>Expansion of phycobilisome linker gene families in mesophilic red algae.</title>
        <authorList>
            <person name="Lee J."/>
            <person name="Kim D."/>
            <person name="Bhattacharya D."/>
            <person name="Yoon H.S."/>
        </authorList>
    </citation>
    <scope>NUCLEOTIDE SEQUENCE [LARGE SCALE GENOMIC DNA]</scope>
    <source>
        <strain evidence="3">CCMP 1328</strain>
    </source>
</reference>
<dbReference type="InterPro" id="IPR036291">
    <property type="entry name" value="NAD(P)-bd_dom_sf"/>
</dbReference>
<dbReference type="Pfam" id="PF04321">
    <property type="entry name" value="RmlD_sub_bind"/>
    <property type="match status" value="1"/>
</dbReference>
<proteinExistence type="predicted"/>
<evidence type="ECO:0000313" key="2">
    <source>
        <dbReference type="EMBL" id="KAA8498825.1"/>
    </source>
</evidence>
<evidence type="ECO:0000313" key="3">
    <source>
        <dbReference type="Proteomes" id="UP000324585"/>
    </source>
</evidence>
<dbReference type="Gene3D" id="3.40.50.720">
    <property type="entry name" value="NAD(P)-binding Rossmann-like Domain"/>
    <property type="match status" value="1"/>
</dbReference>
<dbReference type="OMA" id="AHDENAT"/>
<comment type="caution">
    <text evidence="2">The sequence shown here is derived from an EMBL/GenBank/DDBJ whole genome shotgun (WGS) entry which is preliminary data.</text>
</comment>
<name>A0A5J4Z666_PORPP</name>